<gene>
    <name evidence="2" type="ORF">DC363_06970</name>
</gene>
<dbReference type="EMBL" id="QCYG01000004">
    <property type="protein sequence ID" value="PVA06888.1"/>
    <property type="molecule type" value="Genomic_DNA"/>
</dbReference>
<evidence type="ECO:0000313" key="2">
    <source>
        <dbReference type="EMBL" id="PVA06888.1"/>
    </source>
</evidence>
<organism evidence="2 3">
    <name type="scientific">Thalassorhabdomicrobium marinisediminis</name>
    <dbReference type="NCBI Taxonomy" id="2170577"/>
    <lineage>
        <taxon>Bacteria</taxon>
        <taxon>Pseudomonadati</taxon>
        <taxon>Pseudomonadota</taxon>
        <taxon>Alphaproteobacteria</taxon>
        <taxon>Rhodobacterales</taxon>
        <taxon>Paracoccaceae</taxon>
        <taxon>Thalassorhabdomicrobium</taxon>
    </lineage>
</organism>
<feature type="transmembrane region" description="Helical" evidence="1">
    <location>
        <begin position="12"/>
        <end position="34"/>
    </location>
</feature>
<dbReference type="OrthoDB" id="8115457at2"/>
<dbReference type="RefSeq" id="WP_108640415.1">
    <property type="nucleotide sequence ID" value="NZ_QCYG01000004.1"/>
</dbReference>
<reference evidence="2 3" key="1">
    <citation type="submission" date="2018-04" db="EMBL/GenBank/DDBJ databases">
        <title>Pelagivirga bohaiensis gen. nov., sp. nov., a bacterium isolated from the Bohai Sea.</title>
        <authorList>
            <person name="Ji X."/>
        </authorList>
    </citation>
    <scope>NUCLEOTIDE SEQUENCE [LARGE SCALE GENOMIC DNA]</scope>
    <source>
        <strain evidence="2 3">BH-SD16</strain>
    </source>
</reference>
<keyword evidence="1" id="KW-1133">Transmembrane helix</keyword>
<name>A0A2T7FXN1_9RHOB</name>
<feature type="transmembrane region" description="Helical" evidence="1">
    <location>
        <begin position="54"/>
        <end position="74"/>
    </location>
</feature>
<evidence type="ECO:0000313" key="3">
    <source>
        <dbReference type="Proteomes" id="UP000244817"/>
    </source>
</evidence>
<dbReference type="AlphaFoldDB" id="A0A2T7FXN1"/>
<keyword evidence="3" id="KW-1185">Reference proteome</keyword>
<evidence type="ECO:0000256" key="1">
    <source>
        <dbReference type="SAM" id="Phobius"/>
    </source>
</evidence>
<keyword evidence="1" id="KW-0812">Transmembrane</keyword>
<dbReference type="Proteomes" id="UP000244817">
    <property type="component" value="Unassembled WGS sequence"/>
</dbReference>
<comment type="caution">
    <text evidence="2">The sequence shown here is derived from an EMBL/GenBank/DDBJ whole genome shotgun (WGS) entry which is preliminary data.</text>
</comment>
<accession>A0A2T7FXN1</accession>
<protein>
    <submittedName>
        <fullName evidence="2">Uncharacterized protein</fullName>
    </submittedName>
</protein>
<proteinExistence type="predicted"/>
<keyword evidence="1" id="KW-0472">Membrane</keyword>
<sequence length="108" mass="11917">MDMNKTPDLIKLYIKSCAIGFALSVVFVALLIGFDVMGLRHLVLHSSMGILPLVMIWFFNGIVFAGVQFAYAIMSMADDDDDDSGGGHMAPVYLAEPVPVRVDRKPRR</sequence>